<sequence>MSIPVNRLVSIACTWSLTLSGPMQARGLLAWVDDYILYVLRTSEILPKETLLLQLQLRAALRPWFLGHADKLESNLFKSSGHERTLRSSWVPLSCSGQVFQIDLPVTFNLEEDVAFGVVGTSSGIIQISVSQD</sequence>
<accession>A0A6H0C762</accession>
<dbReference type="EMBL" id="MN567480">
    <property type="protein sequence ID" value="QIS62332.1"/>
    <property type="molecule type" value="Genomic_RNA"/>
</dbReference>
<evidence type="ECO:0000313" key="1">
    <source>
        <dbReference type="EMBL" id="QIS62332.1"/>
    </source>
</evidence>
<keyword evidence="2" id="KW-1185">Reference proteome</keyword>
<evidence type="ECO:0000313" key="2">
    <source>
        <dbReference type="Proteomes" id="UP001238616"/>
    </source>
</evidence>
<name>A0A6H0C762_9RHAB</name>
<protein>
    <submittedName>
        <fullName evidence="1">Uncharacterized protein</fullName>
    </submittedName>
</protein>
<proteinExistence type="predicted"/>
<dbReference type="Proteomes" id="UP001238616">
    <property type="component" value="Segment"/>
</dbReference>
<reference evidence="1" key="1">
    <citation type="submission" date="2019-10" db="EMBL/GenBank/DDBJ databases">
        <title>A library preparation optimized for metagenomics of RNA viruses.</title>
        <authorList>
            <person name="Gil P."/>
            <person name="Dupuy V."/>
            <person name="Koual R."/>
            <person name="Exbrayat A."/>
            <person name="Rakotoarivony I."/>
            <person name="Gueye-Fall A."/>
            <person name="Gimmoneau G."/>
            <person name="Marie A."/>
            <person name="Frances B."/>
            <person name="Lambert G."/>
            <person name="Reveillaud J."/>
            <person name="Gardes L."/>
            <person name="Balenghien T."/>
            <person name="Garros C."/>
            <person name="Albina E."/>
            <person name="Gutierrez S."/>
        </authorList>
    </citation>
    <scope>NUCLEOTIDE SEQUENCE</scope>
    <source>
        <strain evidence="1">Ferlo</strain>
    </source>
</reference>
<organism evidence="1 2">
    <name type="scientific">Primus virus</name>
    <dbReference type="NCBI Taxonomy" id="2722918"/>
    <lineage>
        <taxon>Viruses</taxon>
        <taxon>Riboviria</taxon>
        <taxon>Orthornavirae</taxon>
        <taxon>Negarnaviricota</taxon>
        <taxon>Haploviricotina</taxon>
        <taxon>Monjiviricetes</taxon>
        <taxon>Mononegavirales</taxon>
        <taxon>Rhabdoviridae</taxon>
        <taxon>Deltarhabdovirinae</taxon>
        <taxon>Primrhavirus</taxon>
        <taxon>Primrhavirus primus</taxon>
    </lineage>
</organism>